<dbReference type="PRINTS" id="PR00459">
    <property type="entry name" value="ASPEROXIDASE"/>
</dbReference>
<accession>A0A4P9VW22</accession>
<comment type="function">
    <text evidence="1">Destroys radicals which are normally produced within the cells and which are toxic to biological systems.</text>
</comment>
<dbReference type="InterPro" id="IPR010255">
    <property type="entry name" value="Haem_peroxidase_sf"/>
</dbReference>
<evidence type="ECO:0000256" key="5">
    <source>
        <dbReference type="ARBA" id="ARBA00023002"/>
    </source>
</evidence>
<dbReference type="EMBL" id="ML000732">
    <property type="protein sequence ID" value="RKO83884.1"/>
    <property type="molecule type" value="Genomic_DNA"/>
</dbReference>
<dbReference type="AlphaFoldDB" id="A0A4P9VW22"/>
<dbReference type="PANTHER" id="PTHR31356">
    <property type="entry name" value="THYLAKOID LUMENAL 29 KDA PROTEIN, CHLOROPLASTIC-RELATED"/>
    <property type="match status" value="1"/>
</dbReference>
<feature type="chain" id="PRO_5020887385" description="Peroxidase" evidence="6">
    <location>
        <begin position="19"/>
        <end position="321"/>
    </location>
</feature>
<dbReference type="GO" id="GO:0004601">
    <property type="term" value="F:peroxidase activity"/>
    <property type="evidence" value="ECO:0007669"/>
    <property type="project" value="UniProtKB-KW"/>
</dbReference>
<keyword evidence="3 6" id="KW-0575">Peroxidase</keyword>
<evidence type="ECO:0000256" key="1">
    <source>
        <dbReference type="ARBA" id="ARBA00003917"/>
    </source>
</evidence>
<dbReference type="Gene3D" id="1.10.420.10">
    <property type="entry name" value="Peroxidase, domain 2"/>
    <property type="match status" value="1"/>
</dbReference>
<evidence type="ECO:0000256" key="6">
    <source>
        <dbReference type="RuleBase" id="RU363051"/>
    </source>
</evidence>
<evidence type="ECO:0000256" key="2">
    <source>
        <dbReference type="ARBA" id="ARBA00005997"/>
    </source>
</evidence>
<organism evidence="8 9">
    <name type="scientific">Blyttiomyces helicus</name>
    <dbReference type="NCBI Taxonomy" id="388810"/>
    <lineage>
        <taxon>Eukaryota</taxon>
        <taxon>Fungi</taxon>
        <taxon>Fungi incertae sedis</taxon>
        <taxon>Chytridiomycota</taxon>
        <taxon>Chytridiomycota incertae sedis</taxon>
        <taxon>Chytridiomycetes</taxon>
        <taxon>Chytridiomycetes incertae sedis</taxon>
        <taxon>Blyttiomyces</taxon>
    </lineage>
</organism>
<evidence type="ECO:0000256" key="3">
    <source>
        <dbReference type="ARBA" id="ARBA00022559"/>
    </source>
</evidence>
<dbReference type="Proteomes" id="UP000269721">
    <property type="component" value="Unassembled WGS sequence"/>
</dbReference>
<dbReference type="InterPro" id="IPR044831">
    <property type="entry name" value="Ccp1-like"/>
</dbReference>
<sequence length="321" mass="34013">MRVVSAVLLLGLVAPALTTPDCRPGCNRPSGANFTAFLDLLQPSNQFFQRAAFHDCGDGSIFDGTGGADGSLQFETGRTVNAGLAPTVNFLASTAHSMGVSVADTIVLAATLSVVRCGGPNIKFFPGRIDAKSAGPDGRIPVPTDSEGFLQSDLGRRMSMTFAEQTSFITGSHTIGCVHGADQPQLTKKSCAPFDTTSTVFDNQIFKELVAGTSKDLLGTDQRMLSDPVYQSSIQQWAASQSAFFGEYTTAFGKLDHDADRQHAGAEAQRGSLGGAPIGAFDVRRGLGALRHPEPRGNALQRRARLHREMLPQDRNLGQGG</sequence>
<dbReference type="SUPFAM" id="SSF48113">
    <property type="entry name" value="Heme-dependent peroxidases"/>
    <property type="match status" value="1"/>
</dbReference>
<dbReference type="GO" id="GO:0042744">
    <property type="term" value="P:hydrogen peroxide catabolic process"/>
    <property type="evidence" value="ECO:0007669"/>
    <property type="project" value="TreeGrafter"/>
</dbReference>
<name>A0A4P9VW22_9FUNG</name>
<dbReference type="InterPro" id="IPR002207">
    <property type="entry name" value="Peroxidase_I"/>
</dbReference>
<dbReference type="GO" id="GO:0020037">
    <property type="term" value="F:heme binding"/>
    <property type="evidence" value="ECO:0007669"/>
    <property type="project" value="UniProtKB-UniRule"/>
</dbReference>
<dbReference type="PROSITE" id="PS50873">
    <property type="entry name" value="PEROXIDASE_4"/>
    <property type="match status" value="1"/>
</dbReference>
<dbReference type="Pfam" id="PF00141">
    <property type="entry name" value="peroxidase"/>
    <property type="match status" value="1"/>
</dbReference>
<keyword evidence="4" id="KW-0479">Metal-binding</keyword>
<keyword evidence="6" id="KW-0732">Signal</keyword>
<dbReference type="GO" id="GO:0034599">
    <property type="term" value="P:cellular response to oxidative stress"/>
    <property type="evidence" value="ECO:0007669"/>
    <property type="project" value="InterPro"/>
</dbReference>
<evidence type="ECO:0000313" key="9">
    <source>
        <dbReference type="Proteomes" id="UP000269721"/>
    </source>
</evidence>
<dbReference type="PANTHER" id="PTHR31356:SF53">
    <property type="entry name" value="HEME PEROXIDASE"/>
    <property type="match status" value="1"/>
</dbReference>
<dbReference type="OrthoDB" id="2114378at2759"/>
<keyword evidence="4" id="KW-0349">Heme</keyword>
<reference evidence="9" key="1">
    <citation type="journal article" date="2018" name="Nat. Microbiol.">
        <title>Leveraging single-cell genomics to expand the fungal tree of life.</title>
        <authorList>
            <person name="Ahrendt S.R."/>
            <person name="Quandt C.A."/>
            <person name="Ciobanu D."/>
            <person name="Clum A."/>
            <person name="Salamov A."/>
            <person name="Andreopoulos B."/>
            <person name="Cheng J.F."/>
            <person name="Woyke T."/>
            <person name="Pelin A."/>
            <person name="Henrissat B."/>
            <person name="Reynolds N.K."/>
            <person name="Benny G.L."/>
            <person name="Smith M.E."/>
            <person name="James T.Y."/>
            <person name="Grigoriev I.V."/>
        </authorList>
    </citation>
    <scope>NUCLEOTIDE SEQUENCE [LARGE SCALE GENOMIC DNA]</scope>
</reference>
<feature type="signal peptide" evidence="6">
    <location>
        <begin position="1"/>
        <end position="18"/>
    </location>
</feature>
<keyword evidence="4" id="KW-0408">Iron</keyword>
<gene>
    <name evidence="8" type="ORF">BDK51DRAFT_50110</name>
</gene>
<dbReference type="Gene3D" id="1.10.520.10">
    <property type="match status" value="1"/>
</dbReference>
<dbReference type="GO" id="GO:0046872">
    <property type="term" value="F:metal ion binding"/>
    <property type="evidence" value="ECO:0007669"/>
    <property type="project" value="UniProtKB-UniRule"/>
</dbReference>
<comment type="similarity">
    <text evidence="2">Belongs to the peroxidase family. Cytochrome c peroxidase subfamily.</text>
</comment>
<dbReference type="InterPro" id="IPR002016">
    <property type="entry name" value="Haem_peroxidase"/>
</dbReference>
<keyword evidence="9" id="KW-1185">Reference proteome</keyword>
<keyword evidence="5 6" id="KW-0560">Oxidoreductase</keyword>
<protein>
    <recommendedName>
        <fullName evidence="6">Peroxidase</fullName>
        <ecNumber evidence="6">1.11.1.-</ecNumber>
    </recommendedName>
</protein>
<dbReference type="GO" id="GO:0000302">
    <property type="term" value="P:response to reactive oxygen species"/>
    <property type="evidence" value="ECO:0007669"/>
    <property type="project" value="TreeGrafter"/>
</dbReference>
<feature type="domain" description="Plant heme peroxidase family profile" evidence="7">
    <location>
        <begin position="100"/>
        <end position="291"/>
    </location>
</feature>
<evidence type="ECO:0000256" key="4">
    <source>
        <dbReference type="ARBA" id="ARBA00022617"/>
    </source>
</evidence>
<dbReference type="PRINTS" id="PR00458">
    <property type="entry name" value="PEROXIDASE"/>
</dbReference>
<dbReference type="EC" id="1.11.1.-" evidence="6"/>
<evidence type="ECO:0000313" key="8">
    <source>
        <dbReference type="EMBL" id="RKO83884.1"/>
    </source>
</evidence>
<evidence type="ECO:0000259" key="7">
    <source>
        <dbReference type="PROSITE" id="PS50873"/>
    </source>
</evidence>
<proteinExistence type="inferred from homology"/>